<feature type="region of interest" description="Disordered" evidence="1">
    <location>
        <begin position="49"/>
        <end position="72"/>
    </location>
</feature>
<keyword evidence="2" id="KW-0472">Membrane</keyword>
<evidence type="ECO:0000256" key="1">
    <source>
        <dbReference type="SAM" id="MobiDB-lite"/>
    </source>
</evidence>
<accession>A0A133PM74</accession>
<organism evidence="3">
    <name type="scientific">Peptoniphilus harei</name>
    <dbReference type="NCBI Taxonomy" id="54005"/>
    <lineage>
        <taxon>Bacteria</taxon>
        <taxon>Bacillati</taxon>
        <taxon>Bacillota</taxon>
        <taxon>Tissierellia</taxon>
        <taxon>Tissierellales</taxon>
        <taxon>Peptoniphilaceae</taxon>
        <taxon>Peptoniphilus</taxon>
    </lineage>
</organism>
<reference evidence="3 4" key="1">
    <citation type="submission" date="2016-01" db="EMBL/GenBank/DDBJ databases">
        <authorList>
            <person name="Oliw E.H."/>
        </authorList>
    </citation>
    <scope>NUCLEOTIDE SEQUENCE [LARGE SCALE GENOMIC DNA]</scope>
    <source>
        <strain evidence="3 4">CMW7756A</strain>
    </source>
</reference>
<proteinExistence type="predicted"/>
<evidence type="ECO:0000256" key="2">
    <source>
        <dbReference type="SAM" id="Phobius"/>
    </source>
</evidence>
<feature type="transmembrane region" description="Helical" evidence="2">
    <location>
        <begin position="29"/>
        <end position="48"/>
    </location>
</feature>
<feature type="compositionally biased region" description="Basic and acidic residues" evidence="1">
    <location>
        <begin position="51"/>
        <end position="72"/>
    </location>
</feature>
<dbReference type="Proteomes" id="UP000070174">
    <property type="component" value="Unassembled WGS sequence"/>
</dbReference>
<dbReference type="PATRIC" id="fig|54005.3.peg.1253"/>
<protein>
    <submittedName>
        <fullName evidence="3">Uncharacterized protein</fullName>
    </submittedName>
</protein>
<evidence type="ECO:0000313" key="3">
    <source>
        <dbReference type="EMBL" id="KXA29645.1"/>
    </source>
</evidence>
<sequence>MKANKILFVSNLIFLFLSLYSSYSRGRSVFLIFSLAFLLNAINAKRAINKSKNENKKETKKENKKENEKRGR</sequence>
<evidence type="ECO:0000313" key="4">
    <source>
        <dbReference type="Proteomes" id="UP000070174"/>
    </source>
</evidence>
<comment type="caution">
    <text evidence="3">The sequence shown here is derived from an EMBL/GenBank/DDBJ whole genome shotgun (WGS) entry which is preliminary data.</text>
</comment>
<name>A0A133PM74_9FIRM</name>
<keyword evidence="2" id="KW-1133">Transmembrane helix</keyword>
<gene>
    <name evidence="3" type="ORF">HMPREF3229_01270</name>
</gene>
<keyword evidence="2" id="KW-0812">Transmembrane</keyword>
<dbReference type="AlphaFoldDB" id="A0A133PM74"/>
<dbReference type="EMBL" id="LRQE01000034">
    <property type="protein sequence ID" value="KXA29645.1"/>
    <property type="molecule type" value="Genomic_DNA"/>
</dbReference>
<feature type="transmembrane region" description="Helical" evidence="2">
    <location>
        <begin position="7"/>
        <end position="23"/>
    </location>
</feature>
<dbReference type="RefSeq" id="WP_060800340.1">
    <property type="nucleotide sequence ID" value="NZ_KQ957101.1"/>
</dbReference>